<dbReference type="HOGENOM" id="CLU_643694_0_0_0"/>
<dbReference type="InterPro" id="IPR000357">
    <property type="entry name" value="HEAT"/>
</dbReference>
<dbReference type="SUPFAM" id="SSF48371">
    <property type="entry name" value="ARM repeat"/>
    <property type="match status" value="1"/>
</dbReference>
<keyword evidence="1" id="KW-0677">Repeat</keyword>
<dbReference type="InterPro" id="IPR011989">
    <property type="entry name" value="ARM-like"/>
</dbReference>
<dbReference type="EMBL" id="CP002353">
    <property type="protein sequence ID" value="ADV64070.1"/>
    <property type="molecule type" value="Genomic_DNA"/>
</dbReference>
<gene>
    <name evidence="3" type="ordered locus">Isop_3513</name>
</gene>
<evidence type="ECO:0000313" key="4">
    <source>
        <dbReference type="Proteomes" id="UP000008631"/>
    </source>
</evidence>
<sequence length="426" mass="45668">MSEGTRPAGGGRWAAWGLAACGMIGWGGCGSSDPATTDPRLHVQTTAPSAAVAHAGTTPASTGPLASRPDATPLERGDNQAIQQELARLKAKSASSDRPVLFETEVAQLVAILNQLVVGFPHADEETRSAIVGLARDLLIRLGATDAPPDWASAIKPIGAVYHAGLVSPSRQVRYATVASTGLCWEWYPGRTPLPIEERILNDWKQTLYDQVIQCLKDEDPLVRVAAVATLSTLPIDSLAAPALELLGDPEIAVRCQVLLSFAQRESLLIPEQVLPLLHSDPEVAIQARRTLTQMGLSEAQIQLGGLAYHPQASQRLRGLDLVATGALGDSGDPEVWLLRFSRDPEAMVRLRVVELLSGPDPVVTWRPGSELARRLDEMAMIDPAREVRAAARDLVAARKTAATDEDATAWLPPLPGDRRFNPIAN</sequence>
<organism evidence="3 4">
    <name type="scientific">Isosphaera pallida (strain ATCC 43644 / DSM 9630 / IS1B)</name>
    <dbReference type="NCBI Taxonomy" id="575540"/>
    <lineage>
        <taxon>Bacteria</taxon>
        <taxon>Pseudomonadati</taxon>
        <taxon>Planctomycetota</taxon>
        <taxon>Planctomycetia</taxon>
        <taxon>Isosphaerales</taxon>
        <taxon>Isosphaeraceae</taxon>
        <taxon>Isosphaera</taxon>
    </lineage>
</organism>
<dbReference type="RefSeq" id="WP_013566358.1">
    <property type="nucleotide sequence ID" value="NC_014962.1"/>
</dbReference>
<protein>
    <submittedName>
        <fullName evidence="3">HEAT domain containing protein</fullName>
    </submittedName>
</protein>
<feature type="region of interest" description="Disordered" evidence="2">
    <location>
        <begin position="48"/>
        <end position="75"/>
    </location>
</feature>
<reference key="1">
    <citation type="submission" date="2010-11" db="EMBL/GenBank/DDBJ databases">
        <title>The complete sequence of chromosome of Isophaera pallida ATCC 43644.</title>
        <authorList>
            <consortium name="US DOE Joint Genome Institute (JGI-PGF)"/>
            <person name="Lucas S."/>
            <person name="Copeland A."/>
            <person name="Lapidus A."/>
            <person name="Bruce D."/>
            <person name="Goodwin L."/>
            <person name="Pitluck S."/>
            <person name="Kyrpides N."/>
            <person name="Mavromatis K."/>
            <person name="Pagani I."/>
            <person name="Ivanova N."/>
            <person name="Saunders E."/>
            <person name="Brettin T."/>
            <person name="Detter J.C."/>
            <person name="Han C."/>
            <person name="Tapia R."/>
            <person name="Land M."/>
            <person name="Hauser L."/>
            <person name="Markowitz V."/>
            <person name="Cheng J.-F."/>
            <person name="Hugenholtz P."/>
            <person name="Woyke T."/>
            <person name="Wu D."/>
            <person name="Eisen J.A."/>
        </authorList>
    </citation>
    <scope>NUCLEOTIDE SEQUENCE</scope>
    <source>
        <strain>ATCC 43644</strain>
    </source>
</reference>
<dbReference type="KEGG" id="ipa:Isop_3513"/>
<evidence type="ECO:0000256" key="2">
    <source>
        <dbReference type="SAM" id="MobiDB-lite"/>
    </source>
</evidence>
<evidence type="ECO:0000256" key="1">
    <source>
        <dbReference type="ARBA" id="ARBA00022737"/>
    </source>
</evidence>
<name>E8QXN3_ISOPI</name>
<dbReference type="OrthoDB" id="262255at2"/>
<keyword evidence="4" id="KW-1185">Reference proteome</keyword>
<accession>E8QXN3</accession>
<reference evidence="3 4" key="2">
    <citation type="journal article" date="2011" name="Stand. Genomic Sci.">
        <title>Complete genome sequence of Isosphaera pallida type strain (IS1B).</title>
        <authorList>
            <consortium name="US DOE Joint Genome Institute (JGI-PGF)"/>
            <person name="Goker M."/>
            <person name="Cleland D."/>
            <person name="Saunders E."/>
            <person name="Lapidus A."/>
            <person name="Nolan M."/>
            <person name="Lucas S."/>
            <person name="Hammon N."/>
            <person name="Deshpande S."/>
            <person name="Cheng J.F."/>
            <person name="Tapia R."/>
            <person name="Han C."/>
            <person name="Goodwin L."/>
            <person name="Pitluck S."/>
            <person name="Liolios K."/>
            <person name="Pagani I."/>
            <person name="Ivanova N."/>
            <person name="Mavromatis K."/>
            <person name="Pati A."/>
            <person name="Chen A."/>
            <person name="Palaniappan K."/>
            <person name="Land M."/>
            <person name="Hauser L."/>
            <person name="Chang Y.J."/>
            <person name="Jeffries C.D."/>
            <person name="Detter J.C."/>
            <person name="Beck B."/>
            <person name="Woyke T."/>
            <person name="Bristow J."/>
            <person name="Eisen J.A."/>
            <person name="Markowitz V."/>
            <person name="Hugenholtz P."/>
            <person name="Kyrpides N.C."/>
            <person name="Klenk H.P."/>
        </authorList>
    </citation>
    <scope>NUCLEOTIDE SEQUENCE [LARGE SCALE GENOMIC DNA]</scope>
    <source>
        <strain evidence="4">ATCC 43644 / DSM 9630 / IS1B</strain>
    </source>
</reference>
<proteinExistence type="predicted"/>
<dbReference type="InterPro" id="IPR016024">
    <property type="entry name" value="ARM-type_fold"/>
</dbReference>
<dbReference type="PROSITE" id="PS51257">
    <property type="entry name" value="PROKAR_LIPOPROTEIN"/>
    <property type="match status" value="1"/>
</dbReference>
<dbReference type="Proteomes" id="UP000008631">
    <property type="component" value="Chromosome"/>
</dbReference>
<dbReference type="Pfam" id="PF02985">
    <property type="entry name" value="HEAT"/>
    <property type="match status" value="1"/>
</dbReference>
<dbReference type="eggNOG" id="COG1413">
    <property type="taxonomic scope" value="Bacteria"/>
</dbReference>
<evidence type="ECO:0000313" key="3">
    <source>
        <dbReference type="EMBL" id="ADV64070.1"/>
    </source>
</evidence>
<dbReference type="AlphaFoldDB" id="E8QXN3"/>
<dbReference type="InParanoid" id="E8QXN3"/>
<dbReference type="Gene3D" id="1.25.10.10">
    <property type="entry name" value="Leucine-rich Repeat Variant"/>
    <property type="match status" value="1"/>
</dbReference>